<dbReference type="PROSITE" id="PS00373">
    <property type="entry name" value="GART"/>
    <property type="match status" value="1"/>
</dbReference>
<dbReference type="RefSeq" id="WP_102995397.1">
    <property type="nucleotide sequence ID" value="NZ_CP025938.1"/>
</dbReference>
<dbReference type="CDD" id="cd08645">
    <property type="entry name" value="FMT_core_GART"/>
    <property type="match status" value="1"/>
</dbReference>
<comment type="catalytic activity">
    <reaction evidence="5 6">
        <text>N(1)-(5-phospho-beta-D-ribosyl)glycinamide + (6R)-10-formyltetrahydrofolate = N(2)-formyl-N(1)-(5-phospho-beta-D-ribosyl)glycinamide + (6S)-5,6,7,8-tetrahydrofolate + H(+)</text>
        <dbReference type="Rhea" id="RHEA:15053"/>
        <dbReference type="ChEBI" id="CHEBI:15378"/>
        <dbReference type="ChEBI" id="CHEBI:57453"/>
        <dbReference type="ChEBI" id="CHEBI:143788"/>
        <dbReference type="ChEBI" id="CHEBI:147286"/>
        <dbReference type="ChEBI" id="CHEBI:195366"/>
        <dbReference type="EC" id="2.1.2.2"/>
    </reaction>
</comment>
<reference evidence="9" key="1">
    <citation type="submission" date="2018-01" db="EMBL/GenBank/DDBJ databases">
        <title>Complete genome of Tamlana sp. UJ94.</title>
        <authorList>
            <person name="Jung J."/>
            <person name="Chung D."/>
            <person name="Bae S.S."/>
            <person name="Baek K."/>
        </authorList>
    </citation>
    <scope>NUCLEOTIDE SEQUENCE [LARGE SCALE GENOMIC DNA]</scope>
    <source>
        <strain evidence="9">UJ94</strain>
    </source>
</reference>
<dbReference type="PANTHER" id="PTHR43369">
    <property type="entry name" value="PHOSPHORIBOSYLGLYCINAMIDE FORMYLTRANSFERASE"/>
    <property type="match status" value="1"/>
</dbReference>
<evidence type="ECO:0000256" key="3">
    <source>
        <dbReference type="ARBA" id="ARBA00022755"/>
    </source>
</evidence>
<dbReference type="EMBL" id="CP025938">
    <property type="protein sequence ID" value="AUS05357.1"/>
    <property type="molecule type" value="Genomic_DNA"/>
</dbReference>
<evidence type="ECO:0000256" key="6">
    <source>
        <dbReference type="HAMAP-Rule" id="MF_01930"/>
    </source>
</evidence>
<dbReference type="Pfam" id="PF00551">
    <property type="entry name" value="Formyl_trans_N"/>
    <property type="match status" value="1"/>
</dbReference>
<evidence type="ECO:0000256" key="5">
    <source>
        <dbReference type="ARBA" id="ARBA00047664"/>
    </source>
</evidence>
<dbReference type="InterPro" id="IPR004607">
    <property type="entry name" value="GART"/>
</dbReference>
<dbReference type="GO" id="GO:0006189">
    <property type="term" value="P:'de novo' IMP biosynthetic process"/>
    <property type="evidence" value="ECO:0007669"/>
    <property type="project" value="UniProtKB-UniRule"/>
</dbReference>
<dbReference type="GO" id="GO:0004644">
    <property type="term" value="F:phosphoribosylglycinamide formyltransferase activity"/>
    <property type="evidence" value="ECO:0007669"/>
    <property type="project" value="UniProtKB-UniRule"/>
</dbReference>
<feature type="active site" description="Proton donor" evidence="6">
    <location>
        <position position="104"/>
    </location>
</feature>
<proteinExistence type="inferred from homology"/>
<dbReference type="PANTHER" id="PTHR43369:SF2">
    <property type="entry name" value="PHOSPHORIBOSYLGLYCINAMIDE FORMYLTRANSFERASE"/>
    <property type="match status" value="1"/>
</dbReference>
<evidence type="ECO:0000256" key="2">
    <source>
        <dbReference type="ARBA" id="ARBA00022679"/>
    </source>
</evidence>
<dbReference type="GO" id="GO:0005829">
    <property type="term" value="C:cytosol"/>
    <property type="evidence" value="ECO:0007669"/>
    <property type="project" value="TreeGrafter"/>
</dbReference>
<evidence type="ECO:0000313" key="9">
    <source>
        <dbReference type="Proteomes" id="UP000236592"/>
    </source>
</evidence>
<dbReference type="InterPro" id="IPR001555">
    <property type="entry name" value="GART_AS"/>
</dbReference>
<evidence type="ECO:0000313" key="8">
    <source>
        <dbReference type="EMBL" id="AUS05357.1"/>
    </source>
</evidence>
<dbReference type="Gene3D" id="3.40.50.170">
    <property type="entry name" value="Formyl transferase, N-terminal domain"/>
    <property type="match status" value="1"/>
</dbReference>
<protein>
    <recommendedName>
        <fullName evidence="6">Phosphoribosylglycinamide formyltransferase</fullName>
        <ecNumber evidence="6">2.1.2.2</ecNumber>
    </recommendedName>
    <alternativeName>
        <fullName evidence="6">5'-phosphoribosylglycinamide transformylase</fullName>
    </alternativeName>
    <alternativeName>
        <fullName evidence="6">GAR transformylase</fullName>
        <shortName evidence="6">GART</shortName>
    </alternativeName>
</protein>
<feature type="binding site" evidence="6">
    <location>
        <position position="102"/>
    </location>
    <ligand>
        <name>(6R)-10-formyltetrahydrofolate</name>
        <dbReference type="ChEBI" id="CHEBI:195366"/>
    </ligand>
</feature>
<sequence>MKRIVIFASGSGSNAENLIRFFENSETATVVQVLTNNPQAKVLDRAKKLNVSALSFNSIAISKTEDVLNILKASKPDLIVLAGYLWKFPDNILNAFPNKVINVHPALLPNYGGKGMYGMHVHNAVVANKETQTGITIHYVNEHYDEGAIIFQATCEVDPTDTADDVAAKIHTLEMEHFPKVVEELLHA</sequence>
<dbReference type="OrthoDB" id="9806170at2"/>
<dbReference type="Proteomes" id="UP000236592">
    <property type="component" value="Chromosome"/>
</dbReference>
<comment type="caution">
    <text evidence="6">Lacks conserved residue(s) required for the propagation of feature annotation.</text>
</comment>
<keyword evidence="2 6" id="KW-0808">Transferase</keyword>
<name>A0A2I7SHH2_9FLAO</name>
<dbReference type="AlphaFoldDB" id="A0A2I7SHH2"/>
<evidence type="ECO:0000256" key="1">
    <source>
        <dbReference type="ARBA" id="ARBA00005054"/>
    </source>
</evidence>
<dbReference type="SUPFAM" id="SSF53328">
    <property type="entry name" value="Formyltransferase"/>
    <property type="match status" value="1"/>
</dbReference>
<keyword evidence="9" id="KW-1185">Reference proteome</keyword>
<dbReference type="KEGG" id="taj:C1A40_07640"/>
<gene>
    <name evidence="6" type="primary">purN</name>
    <name evidence="8" type="ORF">C1A40_07640</name>
</gene>
<feature type="site" description="Raises pKa of active site His" evidence="6">
    <location>
        <position position="145"/>
    </location>
</feature>
<evidence type="ECO:0000256" key="4">
    <source>
        <dbReference type="ARBA" id="ARBA00038440"/>
    </source>
</evidence>
<accession>A0A2I7SHH2</accession>
<dbReference type="HAMAP" id="MF_01930">
    <property type="entry name" value="PurN"/>
    <property type="match status" value="1"/>
</dbReference>
<comment type="similarity">
    <text evidence="4 6">Belongs to the GART family.</text>
</comment>
<comment type="pathway">
    <text evidence="1 6">Purine metabolism; IMP biosynthesis via de novo pathway; N(2)-formyl-N(1)-(5-phospho-D-ribosyl)glycinamide from N(1)-(5-phospho-D-ribosyl)glycinamide (10-formyl THF route): step 1/1.</text>
</comment>
<dbReference type="InterPro" id="IPR036477">
    <property type="entry name" value="Formyl_transf_N_sf"/>
</dbReference>
<dbReference type="UniPathway" id="UPA00074">
    <property type="reaction ID" value="UER00126"/>
</dbReference>
<feature type="domain" description="Formyl transferase N-terminal" evidence="7">
    <location>
        <begin position="2"/>
        <end position="182"/>
    </location>
</feature>
<organism evidence="8 9">
    <name type="scientific">Pseudotamlana carrageenivorans</name>
    <dbReference type="NCBI Taxonomy" id="2069432"/>
    <lineage>
        <taxon>Bacteria</taxon>
        <taxon>Pseudomonadati</taxon>
        <taxon>Bacteroidota</taxon>
        <taxon>Flavobacteriia</taxon>
        <taxon>Flavobacteriales</taxon>
        <taxon>Flavobacteriaceae</taxon>
        <taxon>Pseudotamlana</taxon>
    </lineage>
</organism>
<dbReference type="InterPro" id="IPR002376">
    <property type="entry name" value="Formyl_transf_N"/>
</dbReference>
<feature type="binding site" evidence="6">
    <location>
        <begin position="12"/>
        <end position="14"/>
    </location>
    <ligand>
        <name>N(1)-(5-phospho-beta-D-ribosyl)glycinamide</name>
        <dbReference type="ChEBI" id="CHEBI:143788"/>
    </ligand>
</feature>
<comment type="function">
    <text evidence="6">Catalyzes the transfer of a formyl group from 10-formyltetrahydrofolate to 5-phospho-ribosyl-glycinamide (GAR), producing 5-phospho-ribosyl-N-formylglycinamide (FGAR) and tetrahydrofolate.</text>
</comment>
<keyword evidence="3 6" id="KW-0658">Purine biosynthesis</keyword>
<evidence type="ECO:0000259" key="7">
    <source>
        <dbReference type="Pfam" id="PF00551"/>
    </source>
</evidence>
<dbReference type="EC" id="2.1.2.2" evidence="6"/>